<reference evidence="1 2" key="1">
    <citation type="journal article" date="2015" name="Microbes Environ.">
        <title>Distribution and evolution of nitrogen fixation genes in the phylum bacteroidetes.</title>
        <authorList>
            <person name="Inoue J."/>
            <person name="Oshima K."/>
            <person name="Suda W."/>
            <person name="Sakamoto M."/>
            <person name="Iino T."/>
            <person name="Noda S."/>
            <person name="Hongoh Y."/>
            <person name="Hattori M."/>
            <person name="Ohkuma M."/>
        </authorList>
    </citation>
    <scope>NUCLEOTIDE SEQUENCE [LARGE SCALE GENOMIC DNA]</scope>
    <source>
        <strain evidence="1 2">JCM 15093</strain>
    </source>
</reference>
<organism evidence="1 2">
    <name type="scientific">Bacteroides graminisolvens DSM 19988 = JCM 15093</name>
    <dbReference type="NCBI Taxonomy" id="1121097"/>
    <lineage>
        <taxon>Bacteria</taxon>
        <taxon>Pseudomonadati</taxon>
        <taxon>Bacteroidota</taxon>
        <taxon>Bacteroidia</taxon>
        <taxon>Bacteroidales</taxon>
        <taxon>Bacteroidaceae</taxon>
        <taxon>Bacteroides</taxon>
    </lineage>
</organism>
<name>A0A069D2S3_9BACE</name>
<dbReference type="STRING" id="1121097.GCA_000428125_02272"/>
<keyword evidence="2" id="KW-1185">Reference proteome</keyword>
<dbReference type="EMBL" id="BAJS01000009">
    <property type="protein sequence ID" value="GAK36732.1"/>
    <property type="molecule type" value="Genomic_DNA"/>
</dbReference>
<proteinExistence type="predicted"/>
<sequence length="73" mass="8350">MIASPEKALCDLVISTPNLNLRFLTSTEQYLEEDIRFDMDALKKMNSSIFRECAQIGRKKTSLLNIAKLIDKD</sequence>
<evidence type="ECO:0000313" key="1">
    <source>
        <dbReference type="EMBL" id="GAK36732.1"/>
    </source>
</evidence>
<protein>
    <submittedName>
        <fullName evidence="1">Uncharacterized protein</fullName>
    </submittedName>
</protein>
<accession>A0A069D2S3</accession>
<gene>
    <name evidence="1" type="ORF">JCM15093_1919</name>
</gene>
<comment type="caution">
    <text evidence="1">The sequence shown here is derived from an EMBL/GenBank/DDBJ whole genome shotgun (WGS) entry which is preliminary data.</text>
</comment>
<dbReference type="AlphaFoldDB" id="A0A069D2S3"/>
<dbReference type="eggNOG" id="COG5340">
    <property type="taxonomic scope" value="Bacteria"/>
</dbReference>
<dbReference type="Proteomes" id="UP000027601">
    <property type="component" value="Unassembled WGS sequence"/>
</dbReference>
<evidence type="ECO:0000313" key="2">
    <source>
        <dbReference type="Proteomes" id="UP000027601"/>
    </source>
</evidence>